<reference evidence="3" key="1">
    <citation type="submission" date="2021-05" db="EMBL/GenBank/DDBJ databases">
        <title>Complete genome sequence of the cellulolytic planctomycete Telmatocola sphagniphila SP2T and characterization of the first cellulase from planctomycetes.</title>
        <authorList>
            <person name="Rakitin A.L."/>
            <person name="Beletsky A.V."/>
            <person name="Naumoff D.G."/>
            <person name="Kulichevskaya I.S."/>
            <person name="Mardanov A.V."/>
            <person name="Ravin N.V."/>
            <person name="Dedysh S.N."/>
        </authorList>
    </citation>
    <scope>NUCLEOTIDE SEQUENCE</scope>
    <source>
        <strain evidence="3">SP2T</strain>
    </source>
</reference>
<dbReference type="PANTHER" id="PTHR40469:SF2">
    <property type="entry name" value="GALACTOSE-BINDING DOMAIN-LIKE SUPERFAMILY PROTEIN"/>
    <property type="match status" value="1"/>
</dbReference>
<evidence type="ECO:0000256" key="1">
    <source>
        <dbReference type="SAM" id="SignalP"/>
    </source>
</evidence>
<feature type="signal peptide" evidence="1">
    <location>
        <begin position="1"/>
        <end position="22"/>
    </location>
</feature>
<feature type="chain" id="PRO_5034881625" evidence="1">
    <location>
        <begin position="23"/>
        <end position="291"/>
    </location>
</feature>
<dbReference type="InterPro" id="IPR029010">
    <property type="entry name" value="ThuA-like"/>
</dbReference>
<proteinExistence type="predicted"/>
<dbReference type="RefSeq" id="WP_213494925.1">
    <property type="nucleotide sequence ID" value="NZ_CP074694.1"/>
</dbReference>
<dbReference type="Proteomes" id="UP000676194">
    <property type="component" value="Chromosome"/>
</dbReference>
<feature type="domain" description="ThuA-like" evidence="2">
    <location>
        <begin position="29"/>
        <end position="268"/>
    </location>
</feature>
<name>A0A8E6B4A5_9BACT</name>
<dbReference type="EMBL" id="CP074694">
    <property type="protein sequence ID" value="QVL31044.1"/>
    <property type="molecule type" value="Genomic_DNA"/>
</dbReference>
<evidence type="ECO:0000313" key="3">
    <source>
        <dbReference type="EMBL" id="QVL31044.1"/>
    </source>
</evidence>
<dbReference type="SUPFAM" id="SSF52317">
    <property type="entry name" value="Class I glutamine amidotransferase-like"/>
    <property type="match status" value="1"/>
</dbReference>
<dbReference type="InterPro" id="IPR029062">
    <property type="entry name" value="Class_I_gatase-like"/>
</dbReference>
<dbReference type="KEGG" id="tsph:KIH39_19655"/>
<accession>A0A8E6B4A5</accession>
<protein>
    <submittedName>
        <fullName evidence="3">ThuA domain-containing protein</fullName>
    </submittedName>
</protein>
<dbReference type="Pfam" id="PF06283">
    <property type="entry name" value="ThuA"/>
    <property type="match status" value="1"/>
</dbReference>
<gene>
    <name evidence="3" type="ORF">KIH39_19655</name>
</gene>
<evidence type="ECO:0000313" key="4">
    <source>
        <dbReference type="Proteomes" id="UP000676194"/>
    </source>
</evidence>
<keyword evidence="4" id="KW-1185">Reference proteome</keyword>
<dbReference type="AlphaFoldDB" id="A0A8E6B4A5"/>
<dbReference type="Gene3D" id="3.40.50.880">
    <property type="match status" value="1"/>
</dbReference>
<organism evidence="3 4">
    <name type="scientific">Telmatocola sphagniphila</name>
    <dbReference type="NCBI Taxonomy" id="1123043"/>
    <lineage>
        <taxon>Bacteria</taxon>
        <taxon>Pseudomonadati</taxon>
        <taxon>Planctomycetota</taxon>
        <taxon>Planctomycetia</taxon>
        <taxon>Gemmatales</taxon>
        <taxon>Gemmataceae</taxon>
    </lineage>
</organism>
<keyword evidence="1" id="KW-0732">Signal</keyword>
<evidence type="ECO:0000259" key="2">
    <source>
        <dbReference type="Pfam" id="PF06283"/>
    </source>
</evidence>
<sequence length="291" mass="31830">MSLRYILLALTGWTLVSMSAFAADPKIKLLIIDGQNNHNWKESTPLLKEIFEKAGIFDVSIATAPPGDTKGFAPKFSDYQVIVSNYNGKDWPAETQKAFEEYVRNGGGFVSVHAADNSFGDWPEYNTMIGVGGWGGRKPTEGAYLRIKGSNFVRDTDKGDRVGSHGAQHEFLMTTRAAEHPIMKGLPEKWMHGKDELYDRLRGPAKNVTVLASAFSEKSKGGSGVDEPLLMVIDYGKGRVFHTALGHGKEAILCAGFATTLTRGAEWVATGKVTQEVPTNFPTAEKSSNWK</sequence>
<dbReference type="PANTHER" id="PTHR40469">
    <property type="entry name" value="SECRETED GLYCOSYL HYDROLASE"/>
    <property type="match status" value="1"/>
</dbReference>